<dbReference type="Pfam" id="PF07714">
    <property type="entry name" value="PK_Tyr_Ser-Thr"/>
    <property type="match status" value="1"/>
</dbReference>
<dbReference type="InterPro" id="IPR000719">
    <property type="entry name" value="Prot_kinase_dom"/>
</dbReference>
<dbReference type="Gene3D" id="1.25.40.10">
    <property type="entry name" value="Tetratricopeptide repeat domain"/>
    <property type="match status" value="3"/>
</dbReference>
<dbReference type="PANTHER" id="PTHR11102:SF160">
    <property type="entry name" value="ERAD-ASSOCIATED E3 UBIQUITIN-PROTEIN LIGASE COMPONENT HRD3"/>
    <property type="match status" value="1"/>
</dbReference>
<evidence type="ECO:0000256" key="2">
    <source>
        <dbReference type="SAM" id="MobiDB-lite"/>
    </source>
</evidence>
<name>A0ABR2IK64_9EUKA</name>
<dbReference type="InterPro" id="IPR011009">
    <property type="entry name" value="Kinase-like_dom_sf"/>
</dbReference>
<feature type="region of interest" description="Disordered" evidence="2">
    <location>
        <begin position="364"/>
        <end position="385"/>
    </location>
</feature>
<evidence type="ECO:0000259" key="3">
    <source>
        <dbReference type="PROSITE" id="PS50011"/>
    </source>
</evidence>
<dbReference type="InterPro" id="IPR050767">
    <property type="entry name" value="Sel1_AlgK"/>
</dbReference>
<comment type="caution">
    <text evidence="4">The sequence shown here is derived from an EMBL/GenBank/DDBJ whole genome shotgun (WGS) entry which is preliminary data.</text>
</comment>
<protein>
    <recommendedName>
        <fullName evidence="3">Protein kinase domain-containing protein</fullName>
    </recommendedName>
</protein>
<feature type="domain" description="Protein kinase" evidence="3">
    <location>
        <begin position="1"/>
        <end position="332"/>
    </location>
</feature>
<evidence type="ECO:0000313" key="4">
    <source>
        <dbReference type="EMBL" id="KAK8864063.1"/>
    </source>
</evidence>
<dbReference type="Gene3D" id="1.10.510.10">
    <property type="entry name" value="Transferase(Phosphotransferase) domain 1"/>
    <property type="match status" value="1"/>
</dbReference>
<accession>A0ABR2IK64</accession>
<sequence length="775" mass="87819">MSGSIPASQRPKKKTQGIILTEGKEASDYQDHLLDFDNFKKKKEIKFQKTYFDIVKEKTIHYHKSLHSAMNSKKKDDEESFCTMCEFINDKNGKSSDEAEIQKEFFHEIDVYIKLKPHTGICKFYGYYLIPQKTILAEHFPNGSLLDIYSSESLKKRLTNLLKAKVIFGTACAMMHLHANKIFHGNLQPSQIYFDSNWEPQITGYASFYPDHLNADYTDYEDEDGFRESFLYTPPEIVKHNFDSKSMKKADVFSFAIVIYTIITNGEENLIELLDDEDFYEKYLSGELRPEFPDDVNPLLRGIITKSWDPDPAKRPLFSQIIKALQNEKNIFPDLEIEKYQMYQDQIFENIDIPREDIKLLTSPKIPPKKPAASDTKATAAKGPVKKLTKKTSSGVILYEKPIEDLTSDELEGNEDFAKILEKAQDGQTDAMVSAGYALHKGNICAKNDALAVQFYKKAAENNSQIGMYNYAMLMSAGCGTEKNEKAAMELMKKATGIEDIDNLDEEHEKWYSKAIVTYAQMLQSHKENDEAEKYYKAAINLHKDNDGDSFYLYGKFLEAKGDINGALKQYLRADKKGNKLAANDYAVTLLTRKEGDDIKKAIEQLKRASKHSQPVAATNYGKILYYGQYGQVPNKKKAVELFRSAAKKDFPEACFMYAYAISHDNGLCSKPKDDAKVYFQKAADHGHTIAMVQLAKLLQAEGKDDEAAAYLKKGADLKDPMALYKYGECLEKGTGVKRNKGQAMKYYQESANLGNKLAQSKLADAADDDTDEDS</sequence>
<evidence type="ECO:0000256" key="1">
    <source>
        <dbReference type="ARBA" id="ARBA00038101"/>
    </source>
</evidence>
<dbReference type="InterPro" id="IPR001245">
    <property type="entry name" value="Ser-Thr/Tyr_kinase_cat_dom"/>
</dbReference>
<dbReference type="PANTHER" id="PTHR11102">
    <property type="entry name" value="SEL-1-LIKE PROTEIN"/>
    <property type="match status" value="1"/>
</dbReference>
<dbReference type="SMART" id="SM00671">
    <property type="entry name" value="SEL1"/>
    <property type="match status" value="6"/>
</dbReference>
<evidence type="ECO:0000313" key="5">
    <source>
        <dbReference type="Proteomes" id="UP001470230"/>
    </source>
</evidence>
<organism evidence="4 5">
    <name type="scientific">Tritrichomonas musculus</name>
    <dbReference type="NCBI Taxonomy" id="1915356"/>
    <lineage>
        <taxon>Eukaryota</taxon>
        <taxon>Metamonada</taxon>
        <taxon>Parabasalia</taxon>
        <taxon>Tritrichomonadida</taxon>
        <taxon>Tritrichomonadidae</taxon>
        <taxon>Tritrichomonas</taxon>
    </lineage>
</organism>
<dbReference type="InterPro" id="IPR006597">
    <property type="entry name" value="Sel1-like"/>
</dbReference>
<dbReference type="InterPro" id="IPR011990">
    <property type="entry name" value="TPR-like_helical_dom_sf"/>
</dbReference>
<dbReference type="Proteomes" id="UP001470230">
    <property type="component" value="Unassembled WGS sequence"/>
</dbReference>
<reference evidence="4 5" key="1">
    <citation type="submission" date="2024-04" db="EMBL/GenBank/DDBJ databases">
        <title>Tritrichomonas musculus Genome.</title>
        <authorList>
            <person name="Alves-Ferreira E."/>
            <person name="Grigg M."/>
            <person name="Lorenzi H."/>
            <person name="Galac M."/>
        </authorList>
    </citation>
    <scope>NUCLEOTIDE SEQUENCE [LARGE SCALE GENOMIC DNA]</scope>
    <source>
        <strain evidence="4 5">EAF2021</strain>
    </source>
</reference>
<dbReference type="Pfam" id="PF08238">
    <property type="entry name" value="Sel1"/>
    <property type="match status" value="5"/>
</dbReference>
<proteinExistence type="inferred from homology"/>
<keyword evidence="5" id="KW-1185">Reference proteome</keyword>
<dbReference type="PROSITE" id="PS50011">
    <property type="entry name" value="PROTEIN_KINASE_DOM"/>
    <property type="match status" value="1"/>
</dbReference>
<gene>
    <name evidence="4" type="ORF">M9Y10_011758</name>
</gene>
<dbReference type="SUPFAM" id="SSF81901">
    <property type="entry name" value="HCP-like"/>
    <property type="match status" value="2"/>
</dbReference>
<dbReference type="SUPFAM" id="SSF56112">
    <property type="entry name" value="Protein kinase-like (PK-like)"/>
    <property type="match status" value="1"/>
</dbReference>
<dbReference type="EMBL" id="JAPFFF010000017">
    <property type="protein sequence ID" value="KAK8864063.1"/>
    <property type="molecule type" value="Genomic_DNA"/>
</dbReference>
<comment type="similarity">
    <text evidence="1">Belongs to the sel-1 family.</text>
</comment>